<dbReference type="EMBL" id="AP010968">
    <property type="protein sequence ID" value="BAJ26700.1"/>
    <property type="molecule type" value="Genomic_DNA"/>
</dbReference>
<evidence type="ECO:0000313" key="2">
    <source>
        <dbReference type="Proteomes" id="UP000007076"/>
    </source>
</evidence>
<name>E4N669_KITSK</name>
<organism evidence="1 2">
    <name type="scientific">Kitasatospora setae (strain ATCC 33774 / DSM 43861 / JCM 3304 / KCC A-0304 / NBRC 14216 / KM-6054)</name>
    <name type="common">Streptomyces setae</name>
    <dbReference type="NCBI Taxonomy" id="452652"/>
    <lineage>
        <taxon>Bacteria</taxon>
        <taxon>Bacillati</taxon>
        <taxon>Actinomycetota</taxon>
        <taxon>Actinomycetes</taxon>
        <taxon>Kitasatosporales</taxon>
        <taxon>Streptomycetaceae</taxon>
        <taxon>Kitasatospora</taxon>
    </lineage>
</organism>
<evidence type="ECO:0000313" key="1">
    <source>
        <dbReference type="EMBL" id="BAJ26700.1"/>
    </source>
</evidence>
<accession>E4N669</accession>
<dbReference type="HOGENOM" id="CLU_2330027_0_0_11"/>
<keyword evidence="2" id="KW-1185">Reference proteome</keyword>
<dbReference type="RefSeq" id="WP_014134019.1">
    <property type="nucleotide sequence ID" value="NC_016109.1"/>
</dbReference>
<dbReference type="Proteomes" id="UP000007076">
    <property type="component" value="Chromosome"/>
</dbReference>
<dbReference type="KEGG" id="ksk:KSE_08630"/>
<sequence>MDAELQKVVTGLAESRTTLREDALAPLRSRRRRVPLADEHQLLGAIAGLVESVQELTEVAGDRRHTPEAGGTLSDVTRQLGATAQLLRGTERKIRSDD</sequence>
<gene>
    <name evidence="1" type="ordered locus">KSE_08630</name>
</gene>
<protein>
    <submittedName>
        <fullName evidence="1">Uncharacterized protein</fullName>
    </submittedName>
</protein>
<dbReference type="PATRIC" id="fig|452652.3.peg.850"/>
<reference evidence="1 2" key="1">
    <citation type="journal article" date="2010" name="DNA Res.">
        <title>Genome sequence of Kitasatospora setae NBRC 14216T: an evolutionary snapshot of the family Streptomycetaceae.</title>
        <authorList>
            <person name="Ichikawa N."/>
            <person name="Oguchi A."/>
            <person name="Ikeda H."/>
            <person name="Ishikawa J."/>
            <person name="Kitani S."/>
            <person name="Watanabe Y."/>
            <person name="Nakamura S."/>
            <person name="Katano Y."/>
            <person name="Kishi E."/>
            <person name="Sasagawa M."/>
            <person name="Ankai A."/>
            <person name="Fukui S."/>
            <person name="Hashimoto Y."/>
            <person name="Kamata S."/>
            <person name="Otoguro M."/>
            <person name="Tanikawa S."/>
            <person name="Nihira T."/>
            <person name="Horinouchi S."/>
            <person name="Ohnishi Y."/>
            <person name="Hayakawa M."/>
            <person name="Kuzuyama T."/>
            <person name="Arisawa A."/>
            <person name="Nomoto F."/>
            <person name="Miura H."/>
            <person name="Takahashi Y."/>
            <person name="Fujita N."/>
        </authorList>
    </citation>
    <scope>NUCLEOTIDE SEQUENCE [LARGE SCALE GENOMIC DNA]</scope>
    <source>
        <strain evidence="2">ATCC 33774 / DSM 43861 / JCM 3304 / KCC A-0304 / NBRC 14216 / KM-6054</strain>
    </source>
</reference>
<dbReference type="AlphaFoldDB" id="E4N669"/>
<proteinExistence type="predicted"/>